<dbReference type="InterPro" id="IPR025339">
    <property type="entry name" value="DUF4245"/>
</dbReference>
<reference evidence="2" key="1">
    <citation type="submission" date="2018-09" db="EMBL/GenBank/DDBJ databases">
        <authorList>
            <person name="Zhu H."/>
        </authorList>
    </citation>
    <scope>NUCLEOTIDE SEQUENCE [LARGE SCALE GENOMIC DNA]</scope>
    <source>
        <strain evidence="2">K1W22B-1</strain>
    </source>
</reference>
<protein>
    <submittedName>
        <fullName evidence="1">DUF4245 domain-containing protein</fullName>
    </submittedName>
</protein>
<name>A0A3A5H366_9ACTN</name>
<evidence type="ECO:0000313" key="1">
    <source>
        <dbReference type="EMBL" id="RJS45226.1"/>
    </source>
</evidence>
<accession>A0A3A5H366</accession>
<comment type="caution">
    <text evidence="1">The sequence shown here is derived from an EMBL/GenBank/DDBJ whole genome shotgun (WGS) entry which is preliminary data.</text>
</comment>
<keyword evidence="2" id="KW-1185">Reference proteome</keyword>
<dbReference type="Proteomes" id="UP000276542">
    <property type="component" value="Unassembled WGS sequence"/>
</dbReference>
<proteinExistence type="predicted"/>
<dbReference type="EMBL" id="QYRP01000002">
    <property type="protein sequence ID" value="RJS45226.1"/>
    <property type="molecule type" value="Genomic_DNA"/>
</dbReference>
<evidence type="ECO:0000313" key="2">
    <source>
        <dbReference type="Proteomes" id="UP000276542"/>
    </source>
</evidence>
<gene>
    <name evidence="1" type="ORF">D4739_02630</name>
</gene>
<dbReference type="Pfam" id="PF14030">
    <property type="entry name" value="DUF4245"/>
    <property type="match status" value="1"/>
</dbReference>
<dbReference type="AlphaFoldDB" id="A0A3A5H366"/>
<organism evidence="1 2">
    <name type="scientific">Nocardioides cavernaquae</name>
    <dbReference type="NCBI Taxonomy" id="2321396"/>
    <lineage>
        <taxon>Bacteria</taxon>
        <taxon>Bacillati</taxon>
        <taxon>Actinomycetota</taxon>
        <taxon>Actinomycetes</taxon>
        <taxon>Propionibacteriales</taxon>
        <taxon>Nocardioidaceae</taxon>
        <taxon>Nocardioides</taxon>
    </lineage>
</organism>
<sequence length="165" mass="18070">MVGAMIVTLLVIIVFVAFRAVNRDELIVRPEAVDYLQTVEALQQGDDLDPVYPPTLPEGWIARRAVFSAEHLAWELDILTDDEKYIGLRQAVMPEQDLIEEYVDEEGEPEGSTGLGGTMNLEWEGWKVDGDDTAFTTKIDGATVLVFGSAPAAEVKAFAASLVVD</sequence>